<dbReference type="AlphaFoldDB" id="A0A0N4TMF3"/>
<evidence type="ECO:0000313" key="1">
    <source>
        <dbReference type="WBParaSite" id="BPAG_0000962101-mRNA-1"/>
    </source>
</evidence>
<accession>A0A0N4TMF3</accession>
<proteinExistence type="predicted"/>
<protein>
    <submittedName>
        <fullName evidence="1">Uncharacterized protein</fullName>
    </submittedName>
</protein>
<organism evidence="1">
    <name type="scientific">Brugia pahangi</name>
    <name type="common">Filarial nematode worm</name>
    <dbReference type="NCBI Taxonomy" id="6280"/>
    <lineage>
        <taxon>Eukaryota</taxon>
        <taxon>Metazoa</taxon>
        <taxon>Ecdysozoa</taxon>
        <taxon>Nematoda</taxon>
        <taxon>Chromadorea</taxon>
        <taxon>Rhabditida</taxon>
        <taxon>Spirurina</taxon>
        <taxon>Spiruromorpha</taxon>
        <taxon>Filarioidea</taxon>
        <taxon>Onchocercidae</taxon>
        <taxon>Brugia</taxon>
    </lineage>
</organism>
<sequence length="73" mass="8435">MSYISTVDETTIEYFTYFTSIEILYPHLNDRVLSTNNHKSDVDNELTTLIINLQPSSTIVFLIHRLLDIKSEG</sequence>
<reference evidence="1" key="1">
    <citation type="submission" date="2017-02" db="UniProtKB">
        <authorList>
            <consortium name="WormBaseParasite"/>
        </authorList>
    </citation>
    <scope>IDENTIFICATION</scope>
</reference>
<dbReference type="WBParaSite" id="BPAG_0000962101-mRNA-1">
    <property type="protein sequence ID" value="BPAG_0000962101-mRNA-1"/>
    <property type="gene ID" value="BPAG_0000962101"/>
</dbReference>
<name>A0A0N4TMF3_BRUPA</name>